<dbReference type="AlphaFoldDB" id="A0A7C4LK24"/>
<dbReference type="InterPro" id="IPR053138">
    <property type="entry name" value="N-alpha-Ac-DABA_deacetylase"/>
</dbReference>
<protein>
    <submittedName>
        <fullName evidence="6">Succinylglutamate desuccinylase</fullName>
    </submittedName>
</protein>
<evidence type="ECO:0000256" key="3">
    <source>
        <dbReference type="ARBA" id="ARBA00022801"/>
    </source>
</evidence>
<evidence type="ECO:0000256" key="1">
    <source>
        <dbReference type="ARBA" id="ARBA00001947"/>
    </source>
</evidence>
<dbReference type="EMBL" id="DSVQ01000010">
    <property type="protein sequence ID" value="HGT38595.1"/>
    <property type="molecule type" value="Genomic_DNA"/>
</dbReference>
<dbReference type="PANTHER" id="PTHR37326:SF1">
    <property type="entry name" value="BLL3975 PROTEIN"/>
    <property type="match status" value="1"/>
</dbReference>
<comment type="cofactor">
    <cofactor evidence="1">
        <name>Zn(2+)</name>
        <dbReference type="ChEBI" id="CHEBI:29105"/>
    </cofactor>
</comment>
<comment type="caution">
    <text evidence="6">The sequence shown here is derived from an EMBL/GenBank/DDBJ whole genome shotgun (WGS) entry which is preliminary data.</text>
</comment>
<evidence type="ECO:0000259" key="5">
    <source>
        <dbReference type="Pfam" id="PF24827"/>
    </source>
</evidence>
<reference evidence="6" key="1">
    <citation type="journal article" date="2020" name="mSystems">
        <title>Genome- and Community-Level Interaction Insights into Carbon Utilization and Element Cycling Functions of Hydrothermarchaeota in Hydrothermal Sediment.</title>
        <authorList>
            <person name="Zhou Z."/>
            <person name="Liu Y."/>
            <person name="Xu W."/>
            <person name="Pan J."/>
            <person name="Luo Z.H."/>
            <person name="Li M."/>
        </authorList>
    </citation>
    <scope>NUCLEOTIDE SEQUENCE [LARGE SCALE GENOMIC DNA]</scope>
    <source>
        <strain evidence="6">SpSt-508</strain>
    </source>
</reference>
<dbReference type="InterPro" id="IPR055438">
    <property type="entry name" value="AstE_AspA_cat"/>
</dbReference>
<keyword evidence="4" id="KW-0862">Zinc</keyword>
<dbReference type="GO" id="GO:0016788">
    <property type="term" value="F:hydrolase activity, acting on ester bonds"/>
    <property type="evidence" value="ECO:0007669"/>
    <property type="project" value="InterPro"/>
</dbReference>
<dbReference type="GO" id="GO:0046872">
    <property type="term" value="F:metal ion binding"/>
    <property type="evidence" value="ECO:0007669"/>
    <property type="project" value="UniProtKB-KW"/>
</dbReference>
<evidence type="ECO:0000313" key="6">
    <source>
        <dbReference type="EMBL" id="HGT38595.1"/>
    </source>
</evidence>
<accession>A0A7C4LK24</accession>
<keyword evidence="3" id="KW-0378">Hydrolase</keyword>
<feature type="domain" description="Succinylglutamate desuccinylase/Aspartoacylase catalytic" evidence="5">
    <location>
        <begin position="49"/>
        <end position="235"/>
    </location>
</feature>
<dbReference type="PANTHER" id="PTHR37326">
    <property type="entry name" value="BLL3975 PROTEIN"/>
    <property type="match status" value="1"/>
</dbReference>
<gene>
    <name evidence="6" type="ORF">ENS64_04945</name>
</gene>
<keyword evidence="2" id="KW-0479">Metal-binding</keyword>
<name>A0A7C4LK24_9PLAN</name>
<evidence type="ECO:0000256" key="4">
    <source>
        <dbReference type="ARBA" id="ARBA00022833"/>
    </source>
</evidence>
<organism evidence="6">
    <name type="scientific">Schlesneria paludicola</name>
    <dbReference type="NCBI Taxonomy" id="360056"/>
    <lineage>
        <taxon>Bacteria</taxon>
        <taxon>Pseudomonadati</taxon>
        <taxon>Planctomycetota</taxon>
        <taxon>Planctomycetia</taxon>
        <taxon>Planctomycetales</taxon>
        <taxon>Planctomycetaceae</taxon>
        <taxon>Schlesneria</taxon>
    </lineage>
</organism>
<dbReference type="SUPFAM" id="SSF53187">
    <property type="entry name" value="Zn-dependent exopeptidases"/>
    <property type="match status" value="1"/>
</dbReference>
<dbReference type="Pfam" id="PF24827">
    <property type="entry name" value="AstE_AspA_cat"/>
    <property type="match status" value="1"/>
</dbReference>
<dbReference type="Gene3D" id="3.40.630.10">
    <property type="entry name" value="Zn peptidases"/>
    <property type="match status" value="1"/>
</dbReference>
<evidence type="ECO:0000256" key="2">
    <source>
        <dbReference type="ARBA" id="ARBA00022723"/>
    </source>
</evidence>
<sequence>MPRIVVQPADLDVETPGRRDYWVALEHDTLWGAQLIPVTVFVGPQAQPGRGLVAFGSTHGNEYEGPVALKLLLHEIDPAAVQGRIILIPVLNPEAFRTGTRDSLAADRVNLNRAFVQGAGEHPALAGITHRIAQFVRQCLWPHVHIVLDLHSGGQQIRFAPCASFHPLDDPEQARQTMDTARWFGVPLIMIYQNRTPGLLTSEAERLGKITVGTELGWGEAVSGAGVRYGRQGVLAAAIRSGQLRGHIEPIDHHAAGTQQCAAIVEFGCYVPAPFAGHYEEIVPCGTFVQQGELVGRLHDFDRPDEPAWPVEAPVTGLVVGQAWGARVQQGQFILCVGIPQPMP</sequence>
<proteinExistence type="predicted"/>